<evidence type="ECO:0000256" key="4">
    <source>
        <dbReference type="ARBA" id="ARBA00022840"/>
    </source>
</evidence>
<feature type="domain" description="ABC transporter" evidence="5">
    <location>
        <begin position="310"/>
        <end position="552"/>
    </location>
</feature>
<accession>A0A0B2A5R5</accession>
<proteinExistence type="inferred from homology"/>
<feature type="domain" description="ABC transporter" evidence="5">
    <location>
        <begin position="10"/>
        <end position="256"/>
    </location>
</feature>
<dbReference type="OrthoDB" id="3677453at2"/>
<sequence>MSDTRTDIVLRVDGLTVSTDAGRTIVDSVSFQLAEGEILGVVGESGCGKTTTARALLGKVRAGSRITGGAVILDGQDLLTLSPEALRRVRGERIAYVPQDPMSSLNPRMRVGAQVAEVLRVHHRASEATAQRIQDTFAEVGLPNARDFLQRYPFELSGGQQQRVLIGMALVGRPKVVVLDEPTTGLDVTTQARILELLRGLSRTHSLAFVYVSHDLAAVQTLVDSLMVMYDGKVVERGPAAEVFRSRSHEYTQMLFDAVPRLHVKRELHELTGLASTHSRGPEGLSFRSLSREPQIDISAQGSDEKTPVLEASDLVASYGRGNKAVEVLHGASFEMIPGECLAVVGESGSGKSTLGRCIVGLHELDSGSLLLAGESLAPRARERSRAQRRDIQIVFQNPDRSLNPRHTVAQALMRPLKLFGTSEGARARADAGELLDRVRLPTSYLDRYPGELSGGEKQRVAIARALAAGPSVIVCDEVTSALDVSVQASVMMLLDELRQDGLALLFITHNLALVNTVADRVLVVNKGQIVETGDTASVVGDPQHHYTRELLAAAPDLVD</sequence>
<name>A0A0B2A5R5_9MICO</name>
<evidence type="ECO:0000313" key="6">
    <source>
        <dbReference type="EMBL" id="KHK98819.1"/>
    </source>
</evidence>
<reference evidence="6 7" key="1">
    <citation type="submission" date="2014-11" db="EMBL/GenBank/DDBJ databases">
        <title>Genome sequence of Microbacterium mangrovi MUSC 115(T).</title>
        <authorList>
            <person name="Lee L.-H."/>
        </authorList>
    </citation>
    <scope>NUCLEOTIDE SEQUENCE [LARGE SCALE GENOMIC DNA]</scope>
    <source>
        <strain evidence="6 7">MUSC 115</strain>
    </source>
</reference>
<comment type="similarity">
    <text evidence="1">Belongs to the ABC transporter superfamily.</text>
</comment>
<dbReference type="InterPro" id="IPR003593">
    <property type="entry name" value="AAA+_ATPase"/>
</dbReference>
<organism evidence="6 7">
    <name type="scientific">Microbacterium mangrovi</name>
    <dbReference type="NCBI Taxonomy" id="1348253"/>
    <lineage>
        <taxon>Bacteria</taxon>
        <taxon>Bacillati</taxon>
        <taxon>Actinomycetota</taxon>
        <taxon>Actinomycetes</taxon>
        <taxon>Micrococcales</taxon>
        <taxon>Microbacteriaceae</taxon>
        <taxon>Microbacterium</taxon>
    </lineage>
</organism>
<dbReference type="STRING" id="1348253.LK09_08015"/>
<gene>
    <name evidence="6" type="ORF">LK09_08015</name>
</gene>
<protein>
    <recommendedName>
        <fullName evidence="5">ABC transporter domain-containing protein</fullName>
    </recommendedName>
</protein>
<dbReference type="PROSITE" id="PS50893">
    <property type="entry name" value="ABC_TRANSPORTER_2"/>
    <property type="match status" value="2"/>
</dbReference>
<dbReference type="GO" id="GO:0005524">
    <property type="term" value="F:ATP binding"/>
    <property type="evidence" value="ECO:0007669"/>
    <property type="project" value="UniProtKB-KW"/>
</dbReference>
<keyword evidence="7" id="KW-1185">Reference proteome</keyword>
<dbReference type="NCBIfam" id="NF007739">
    <property type="entry name" value="PRK10419.1"/>
    <property type="match status" value="2"/>
</dbReference>
<dbReference type="Proteomes" id="UP000031030">
    <property type="component" value="Unassembled WGS sequence"/>
</dbReference>
<evidence type="ECO:0000313" key="7">
    <source>
        <dbReference type="Proteomes" id="UP000031030"/>
    </source>
</evidence>
<evidence type="ECO:0000256" key="1">
    <source>
        <dbReference type="ARBA" id="ARBA00005417"/>
    </source>
</evidence>
<dbReference type="InterPro" id="IPR050319">
    <property type="entry name" value="ABC_transp_ATP-bind"/>
</dbReference>
<dbReference type="PANTHER" id="PTHR43776:SF7">
    <property type="entry name" value="D,D-DIPEPTIDE TRANSPORT ATP-BINDING PROTEIN DDPF-RELATED"/>
    <property type="match status" value="1"/>
</dbReference>
<evidence type="ECO:0000256" key="2">
    <source>
        <dbReference type="ARBA" id="ARBA00022448"/>
    </source>
</evidence>
<dbReference type="NCBIfam" id="NF008453">
    <property type="entry name" value="PRK11308.1"/>
    <property type="match status" value="2"/>
</dbReference>
<dbReference type="InterPro" id="IPR017871">
    <property type="entry name" value="ABC_transporter-like_CS"/>
</dbReference>
<evidence type="ECO:0000259" key="5">
    <source>
        <dbReference type="PROSITE" id="PS50893"/>
    </source>
</evidence>
<dbReference type="PROSITE" id="PS00211">
    <property type="entry name" value="ABC_TRANSPORTER_1"/>
    <property type="match status" value="2"/>
</dbReference>
<dbReference type="EMBL" id="JTDK01000006">
    <property type="protein sequence ID" value="KHK98819.1"/>
    <property type="molecule type" value="Genomic_DNA"/>
</dbReference>
<dbReference type="InterPro" id="IPR013563">
    <property type="entry name" value="Oligopep_ABC_C"/>
</dbReference>
<evidence type="ECO:0000256" key="3">
    <source>
        <dbReference type="ARBA" id="ARBA00022741"/>
    </source>
</evidence>
<dbReference type="GO" id="GO:0015833">
    <property type="term" value="P:peptide transport"/>
    <property type="evidence" value="ECO:0007669"/>
    <property type="project" value="InterPro"/>
</dbReference>
<dbReference type="GO" id="GO:0055085">
    <property type="term" value="P:transmembrane transport"/>
    <property type="evidence" value="ECO:0007669"/>
    <property type="project" value="UniProtKB-ARBA"/>
</dbReference>
<dbReference type="CDD" id="cd03257">
    <property type="entry name" value="ABC_NikE_OppD_transporters"/>
    <property type="match status" value="2"/>
</dbReference>
<dbReference type="AlphaFoldDB" id="A0A0B2A5R5"/>
<dbReference type="SMART" id="SM00382">
    <property type="entry name" value="AAA"/>
    <property type="match status" value="2"/>
</dbReference>
<dbReference type="Pfam" id="PF08352">
    <property type="entry name" value="oligo_HPY"/>
    <property type="match status" value="2"/>
</dbReference>
<dbReference type="PANTHER" id="PTHR43776">
    <property type="entry name" value="TRANSPORT ATP-BINDING PROTEIN"/>
    <property type="match status" value="1"/>
</dbReference>
<dbReference type="InterPro" id="IPR027417">
    <property type="entry name" value="P-loop_NTPase"/>
</dbReference>
<dbReference type="InterPro" id="IPR003439">
    <property type="entry name" value="ABC_transporter-like_ATP-bd"/>
</dbReference>
<keyword evidence="3" id="KW-0547">Nucleotide-binding</keyword>
<dbReference type="GO" id="GO:0016887">
    <property type="term" value="F:ATP hydrolysis activity"/>
    <property type="evidence" value="ECO:0007669"/>
    <property type="project" value="InterPro"/>
</dbReference>
<dbReference type="Gene3D" id="3.40.50.300">
    <property type="entry name" value="P-loop containing nucleotide triphosphate hydrolases"/>
    <property type="match status" value="2"/>
</dbReference>
<comment type="caution">
    <text evidence="6">The sequence shown here is derived from an EMBL/GenBank/DDBJ whole genome shotgun (WGS) entry which is preliminary data.</text>
</comment>
<keyword evidence="2" id="KW-0813">Transport</keyword>
<keyword evidence="4" id="KW-0067">ATP-binding</keyword>
<dbReference type="SUPFAM" id="SSF52540">
    <property type="entry name" value="P-loop containing nucleoside triphosphate hydrolases"/>
    <property type="match status" value="2"/>
</dbReference>
<dbReference type="Pfam" id="PF00005">
    <property type="entry name" value="ABC_tran"/>
    <property type="match status" value="2"/>
</dbReference>